<feature type="binding site" evidence="9">
    <location>
        <position position="382"/>
    </location>
    <ligand>
        <name>substrate</name>
    </ligand>
</feature>
<evidence type="ECO:0000256" key="2">
    <source>
        <dbReference type="ARBA" id="ARBA00022801"/>
    </source>
</evidence>
<evidence type="ECO:0000256" key="9">
    <source>
        <dbReference type="PIRSR" id="PIRSR001100-2"/>
    </source>
</evidence>
<keyword evidence="4" id="KW-1015">Disulfide bond</keyword>
<keyword evidence="1 12" id="KW-0732">Signal</keyword>
<feature type="binding site" evidence="9">
    <location>
        <position position="285"/>
    </location>
    <ligand>
        <name>substrate</name>
    </ligand>
</feature>
<feature type="binding site" evidence="9">
    <location>
        <position position="414"/>
    </location>
    <ligand>
        <name>substrate</name>
    </ligand>
</feature>
<keyword evidence="7 12" id="KW-0624">Polysaccharide degradation</keyword>
<keyword evidence="5 12" id="KW-0119">Carbohydrate metabolism</keyword>
<dbReference type="PROSITE" id="PS51164">
    <property type="entry name" value="CBM1_2"/>
    <property type="match status" value="1"/>
</dbReference>
<keyword evidence="6 12" id="KW-0326">Glycosidase</keyword>
<feature type="binding site" evidence="9">
    <location>
        <position position="282"/>
    </location>
    <ligand>
        <name>substrate</name>
    </ligand>
</feature>
<feature type="binding site" evidence="9">
    <location>
        <position position="151"/>
    </location>
    <ligand>
        <name>substrate</name>
    </ligand>
</feature>
<dbReference type="GO" id="GO:0005576">
    <property type="term" value="C:extracellular region"/>
    <property type="evidence" value="ECO:0007669"/>
    <property type="project" value="InterPro"/>
</dbReference>
<dbReference type="InterPro" id="IPR016288">
    <property type="entry name" value="Beta_cellobiohydrolase"/>
</dbReference>
<dbReference type="Pfam" id="PF00734">
    <property type="entry name" value="CBM_1"/>
    <property type="match status" value="1"/>
</dbReference>
<dbReference type="EMBL" id="PDLM01000003">
    <property type="protein sequence ID" value="RDW82057.1"/>
    <property type="molecule type" value="Genomic_DNA"/>
</dbReference>
<dbReference type="SUPFAM" id="SSF51989">
    <property type="entry name" value="Glycosyl hydrolases family 6, cellulases"/>
    <property type="match status" value="1"/>
</dbReference>
<dbReference type="InterPro" id="IPR000254">
    <property type="entry name" value="CBD"/>
</dbReference>
<name>A0A3D8S6X3_9HELO</name>
<keyword evidence="2 12" id="KW-0378">Hydrolase</keyword>
<dbReference type="Gene3D" id="3.20.20.40">
    <property type="entry name" value="1, 4-beta cellobiohydrolase"/>
    <property type="match status" value="1"/>
</dbReference>
<evidence type="ECO:0000256" key="11">
    <source>
        <dbReference type="PROSITE-ProRule" id="PRU10057"/>
    </source>
</evidence>
<dbReference type="Proteomes" id="UP000256645">
    <property type="component" value="Unassembled WGS sequence"/>
</dbReference>
<organism evidence="14 15">
    <name type="scientific">Coleophoma cylindrospora</name>
    <dbReference type="NCBI Taxonomy" id="1849047"/>
    <lineage>
        <taxon>Eukaryota</taxon>
        <taxon>Fungi</taxon>
        <taxon>Dikarya</taxon>
        <taxon>Ascomycota</taxon>
        <taxon>Pezizomycotina</taxon>
        <taxon>Leotiomycetes</taxon>
        <taxon>Helotiales</taxon>
        <taxon>Dermateaceae</taxon>
        <taxon>Coleophoma</taxon>
    </lineage>
</organism>
<feature type="active site" description="Proton donor" evidence="8 11">
    <location>
        <position position="237"/>
    </location>
</feature>
<feature type="binding site" evidence="9">
    <location>
        <position position="149"/>
    </location>
    <ligand>
        <name>substrate</name>
    </ligand>
</feature>
<dbReference type="Pfam" id="PF01341">
    <property type="entry name" value="Glyco_hydro_6"/>
    <property type="match status" value="1"/>
</dbReference>
<dbReference type="InterPro" id="IPR001524">
    <property type="entry name" value="Glyco_hydro_6_CS"/>
</dbReference>
<dbReference type="EC" id="3.2.1.-" evidence="12"/>
<evidence type="ECO:0000259" key="13">
    <source>
        <dbReference type="PROSITE" id="PS51164"/>
    </source>
</evidence>
<feature type="active site" description="Proton acceptor" evidence="8">
    <location>
        <position position="416"/>
    </location>
</feature>
<evidence type="ECO:0000256" key="7">
    <source>
        <dbReference type="ARBA" id="ARBA00023326"/>
    </source>
</evidence>
<dbReference type="InterPro" id="IPR035971">
    <property type="entry name" value="CBD_sf"/>
</dbReference>
<evidence type="ECO:0000256" key="1">
    <source>
        <dbReference type="ARBA" id="ARBA00022729"/>
    </source>
</evidence>
<dbReference type="AlphaFoldDB" id="A0A3D8S6X3"/>
<keyword evidence="15" id="KW-1185">Reference proteome</keyword>
<evidence type="ECO:0000256" key="3">
    <source>
        <dbReference type="ARBA" id="ARBA00023001"/>
    </source>
</evidence>
<dbReference type="PIRSF" id="PIRSF001100">
    <property type="entry name" value="Beta_cellobiohydrolase"/>
    <property type="match status" value="1"/>
</dbReference>
<dbReference type="SMART" id="SM00236">
    <property type="entry name" value="fCBD"/>
    <property type="match status" value="1"/>
</dbReference>
<dbReference type="PANTHER" id="PTHR34876">
    <property type="match status" value="1"/>
</dbReference>
<dbReference type="PROSITE" id="PS00656">
    <property type="entry name" value="GLYCOSYL_HYDROL_F6_2"/>
    <property type="match status" value="1"/>
</dbReference>
<dbReference type="PRINTS" id="PR00733">
    <property type="entry name" value="GLHYDRLASE6"/>
</dbReference>
<dbReference type="InterPro" id="IPR036434">
    <property type="entry name" value="Beta_cellobiohydrolase_sf"/>
</dbReference>
<evidence type="ECO:0000313" key="15">
    <source>
        <dbReference type="Proteomes" id="UP000256645"/>
    </source>
</evidence>
<gene>
    <name evidence="14" type="ORF">BP6252_03169</name>
</gene>
<dbReference type="STRING" id="1849047.A0A3D8S6X3"/>
<evidence type="ECO:0000256" key="10">
    <source>
        <dbReference type="PROSITE-ProRule" id="PRU10056"/>
    </source>
</evidence>
<evidence type="ECO:0000256" key="12">
    <source>
        <dbReference type="RuleBase" id="RU361186"/>
    </source>
</evidence>
<dbReference type="GO" id="GO:0030248">
    <property type="term" value="F:cellulose binding"/>
    <property type="evidence" value="ECO:0007669"/>
    <property type="project" value="InterPro"/>
</dbReference>
<evidence type="ECO:0000313" key="14">
    <source>
        <dbReference type="EMBL" id="RDW82057.1"/>
    </source>
</evidence>
<keyword evidence="3 12" id="KW-0136">Cellulose degradation</keyword>
<protein>
    <recommendedName>
        <fullName evidence="12">Glucanase</fullName>
        <ecNumber evidence="12">3.2.1.-</ecNumber>
    </recommendedName>
</protein>
<feature type="signal peptide" evidence="12">
    <location>
        <begin position="1"/>
        <end position="20"/>
    </location>
</feature>
<dbReference type="FunFam" id="3.20.20.40:FF:000001">
    <property type="entry name" value="Glucanase"/>
    <property type="match status" value="1"/>
</dbReference>
<feature type="domain" description="CBM1" evidence="13">
    <location>
        <begin position="20"/>
        <end position="56"/>
    </location>
</feature>
<dbReference type="GO" id="GO:0004553">
    <property type="term" value="F:hydrolase activity, hydrolyzing O-glycosyl compounds"/>
    <property type="evidence" value="ECO:0007669"/>
    <property type="project" value="InterPro"/>
</dbReference>
<sequence>MGIPSFLLVAMAGLAPVALAQQAAYGQCGGIGWSGATTCVSGYVCTYSSAYYSQCLPGSASSPTTSGSTSSSSSASKTSTFVTSTTTKTSTSTTVATTTAAASGNPFLGYALYANPYYASEISTSAIPSLTGAMATKAAAVANVGTFVWLDTAAKVPLMGTYLGNIRALNKAGASPPVLGTFVVYDLPDRDCSALASNGEYSIANGGVANYKAYIDAIKALLVTYSDVKVVLVVEPDSLANLVTNLSVSKCANAEAAYKECVEYAIAQLNLPNVSMYLDAGHAGWLGWSANIQPAANLFAEVYKAAGSPAAVRGLATNVANYNAWSVTTCASYTSGDANCDEQKYVNALAPLLTTAGFPAHFITDTSRNGVQPTQQQAWGDWCNVIGTGFGVRPTTNTGNALEDAFVWIKPGGEGDGTSDSTSARYDAHCGLSDALKPAPEAGTWFEAYFEQLLTNANPSF</sequence>
<comment type="similarity">
    <text evidence="12">Belongs to the glycosyl hydrolase family 6.</text>
</comment>
<feature type="binding site" evidence="9">
    <location>
        <position position="321"/>
    </location>
    <ligand>
        <name>substrate</name>
    </ligand>
</feature>
<dbReference type="GO" id="GO:0030245">
    <property type="term" value="P:cellulose catabolic process"/>
    <property type="evidence" value="ECO:0007669"/>
    <property type="project" value="UniProtKB-KW"/>
</dbReference>
<evidence type="ECO:0000256" key="6">
    <source>
        <dbReference type="ARBA" id="ARBA00023295"/>
    </source>
</evidence>
<feature type="active site" evidence="10">
    <location>
        <position position="191"/>
    </location>
</feature>
<accession>A0A3D8S6X3</accession>
<dbReference type="PANTHER" id="PTHR34876:SF4">
    <property type="entry name" value="1,4-BETA-D-GLUCAN CELLOBIOHYDROLASE C-RELATED"/>
    <property type="match status" value="1"/>
</dbReference>
<feature type="binding site" evidence="9">
    <location>
        <position position="410"/>
    </location>
    <ligand>
        <name>substrate</name>
    </ligand>
</feature>
<evidence type="ECO:0000256" key="5">
    <source>
        <dbReference type="ARBA" id="ARBA00023277"/>
    </source>
</evidence>
<dbReference type="OrthoDB" id="64893at2759"/>
<evidence type="ECO:0000256" key="8">
    <source>
        <dbReference type="PIRSR" id="PIRSR001100-1"/>
    </source>
</evidence>
<dbReference type="SUPFAM" id="SSF57180">
    <property type="entry name" value="Cellulose-binding domain"/>
    <property type="match status" value="1"/>
</dbReference>
<evidence type="ECO:0000256" key="4">
    <source>
        <dbReference type="ARBA" id="ARBA00023157"/>
    </source>
</evidence>
<dbReference type="PROSITE" id="PS00655">
    <property type="entry name" value="GLYCOSYL_HYDROL_F6_1"/>
    <property type="match status" value="1"/>
</dbReference>
<proteinExistence type="inferred from homology"/>
<comment type="caution">
    <text evidence="14">The sequence shown here is derived from an EMBL/GenBank/DDBJ whole genome shotgun (WGS) entry which is preliminary data.</text>
</comment>
<feature type="chain" id="PRO_5017497836" description="Glucanase" evidence="12">
    <location>
        <begin position="21"/>
        <end position="461"/>
    </location>
</feature>
<dbReference type="PROSITE" id="PS00562">
    <property type="entry name" value="CBM1_1"/>
    <property type="match status" value="1"/>
</dbReference>
<reference evidence="14 15" key="1">
    <citation type="journal article" date="2018" name="IMA Fungus">
        <title>IMA Genome-F 9: Draft genome sequence of Annulohypoxylon stygium, Aspergillus mulundensis, Berkeleyomyces basicola (syn. Thielaviopsis basicola), Ceratocystis smalleyi, two Cercospora beticola strains, Coleophoma cylindrospora, Fusarium fracticaudum, Phialophora cf. hyalina, and Morchella septimelata.</title>
        <authorList>
            <person name="Wingfield B.D."/>
            <person name="Bills G.F."/>
            <person name="Dong Y."/>
            <person name="Huang W."/>
            <person name="Nel W.J."/>
            <person name="Swalarsk-Parry B.S."/>
            <person name="Vaghefi N."/>
            <person name="Wilken P.M."/>
            <person name="An Z."/>
            <person name="de Beer Z.W."/>
            <person name="De Vos L."/>
            <person name="Chen L."/>
            <person name="Duong T.A."/>
            <person name="Gao Y."/>
            <person name="Hammerbacher A."/>
            <person name="Kikkert J.R."/>
            <person name="Li Y."/>
            <person name="Li H."/>
            <person name="Li K."/>
            <person name="Li Q."/>
            <person name="Liu X."/>
            <person name="Ma X."/>
            <person name="Naidoo K."/>
            <person name="Pethybridge S.J."/>
            <person name="Sun J."/>
            <person name="Steenkamp E.T."/>
            <person name="van der Nest M.A."/>
            <person name="van Wyk S."/>
            <person name="Wingfield M.J."/>
            <person name="Xiong C."/>
            <person name="Yue Q."/>
            <person name="Zhang X."/>
        </authorList>
    </citation>
    <scope>NUCLEOTIDE SEQUENCE [LARGE SCALE GENOMIC DNA]</scope>
    <source>
        <strain evidence="14 15">BP6252</strain>
    </source>
</reference>